<dbReference type="HOGENOM" id="CLU_004909_3_0_1"/>
<dbReference type="InterPro" id="IPR011993">
    <property type="entry name" value="PH-like_dom_sf"/>
</dbReference>
<proteinExistence type="inferred from homology"/>
<evidence type="ECO:0000259" key="3">
    <source>
        <dbReference type="Pfam" id="PF04802"/>
    </source>
</evidence>
<sequence>MAYPQLAVRVSVMNGEGLWECIGTGQVSTIYIERLESVCLLVQSEMDGSVMLESKIEPETLYRKKQGTIIVWSEDPEGCQEIWEEICQAQGKDPTAEDTRDILDESEQYDDMLETVEPFEPPICELSTITHLANFFNSFFVSPTRKERLALILESGSYIKKLLQLFQICESLDNTEGLHHLHNIVKGILFLDKTPLFEIMFSDECIMDVVGCLENDPALPQPKKHREFMAQSVKFKEIIPIANSELRQKIHQTYRIQYIHDILLPTPSIFEDNLLPSLTNFILFNKIEIVNMLQEDDVYLSEVFARLKDNNTDDEKKCELLLLFKEFCEFSQTLYPQSKDELLKRLVNRGVLCALKILMRMDNFQIKTIATTIFAYLVEYSPCVIRQFAMNEAHEDKDDELLINIVIEQMICDTDPELAGAVNLVEPLRSLLDTETMLVSVYEFERIKFLNFFYKYCINNLAAPLLSSTAKELDDGLDGNKSCPNNYQTAQLLGLILELCTFCVQHHTYYIKNYILNKDLLRRVLMLMKSKHTFLILCAVRFMREILRVKDEQYNNYIIQGNLFEPVVNAFLANGARYNILNSAILDLFEYISVQNVKCLVAHVVEKFYKSFESIEYVQTFKNLKIKYEQEKDRLNRAEALHSALYGDSKAMEVEKKKCFFRNISEVVMPPMENIPEGDENFMEAKSTKENEDNTDFAKRTSSGVFLFSSFFSDGAGDGMSSSHSNSVASIVDYPDDNNKEEDEEKTSPSKKPHFSS</sequence>
<dbReference type="VEuPathDB" id="HostDB:ENSCPOG00000022757"/>
<dbReference type="Pfam" id="PF04802">
    <property type="entry name" value="PP4R3"/>
    <property type="match status" value="1"/>
</dbReference>
<dbReference type="PANTHER" id="PTHR23318">
    <property type="entry name" value="ATP SYNTHASE GAMMA-RELATED"/>
    <property type="match status" value="1"/>
</dbReference>
<reference evidence="4" key="3">
    <citation type="submission" date="2025-09" db="UniProtKB">
        <authorList>
            <consortium name="Ensembl"/>
        </authorList>
    </citation>
    <scope>IDENTIFICATION</scope>
    <source>
        <strain evidence="4">2N</strain>
    </source>
</reference>
<dbReference type="EMBL" id="AAKN02047623">
    <property type="status" value="NOT_ANNOTATED_CDS"/>
    <property type="molecule type" value="Genomic_DNA"/>
</dbReference>
<evidence type="ECO:0000256" key="2">
    <source>
        <dbReference type="SAM" id="MobiDB-lite"/>
    </source>
</evidence>
<evidence type="ECO:0000313" key="5">
    <source>
        <dbReference type="Proteomes" id="UP000005447"/>
    </source>
</evidence>
<gene>
    <name evidence="4" type="primary">PPP4R3C</name>
</gene>
<dbReference type="eggNOG" id="KOG2175">
    <property type="taxonomic scope" value="Eukaryota"/>
</dbReference>
<dbReference type="OMA" id="CEFSQAL"/>
<dbReference type="GO" id="GO:0030289">
    <property type="term" value="C:protein phosphatase 4 complex"/>
    <property type="evidence" value="ECO:0007669"/>
    <property type="project" value="TreeGrafter"/>
</dbReference>
<organism evidence="4 5">
    <name type="scientific">Cavia porcellus</name>
    <name type="common">Guinea pig</name>
    <dbReference type="NCBI Taxonomy" id="10141"/>
    <lineage>
        <taxon>Eukaryota</taxon>
        <taxon>Metazoa</taxon>
        <taxon>Chordata</taxon>
        <taxon>Craniata</taxon>
        <taxon>Vertebrata</taxon>
        <taxon>Euteleostomi</taxon>
        <taxon>Mammalia</taxon>
        <taxon>Eutheria</taxon>
        <taxon>Euarchontoglires</taxon>
        <taxon>Glires</taxon>
        <taxon>Rodentia</taxon>
        <taxon>Hystricomorpha</taxon>
        <taxon>Caviidae</taxon>
        <taxon>Cavia</taxon>
    </lineage>
</organism>
<dbReference type="SUPFAM" id="SSF48371">
    <property type="entry name" value="ARM repeat"/>
    <property type="match status" value="1"/>
</dbReference>
<reference evidence="5" key="1">
    <citation type="journal article" date="2011" name="Nature">
        <title>A high-resolution map of human evolutionary constraint using 29 mammals.</title>
        <authorList>
            <person name="Lindblad-Toh K."/>
            <person name="Garber M."/>
            <person name="Zuk O."/>
            <person name="Lin M.F."/>
            <person name="Parker B.J."/>
            <person name="Washietl S."/>
            <person name="Kheradpour P."/>
            <person name="Ernst J."/>
            <person name="Jordan G."/>
            <person name="Mauceli E."/>
            <person name="Ward L.D."/>
            <person name="Lowe C.B."/>
            <person name="Holloway A.K."/>
            <person name="Clamp M."/>
            <person name="Gnerre S."/>
            <person name="Alfoldi J."/>
            <person name="Beal K."/>
            <person name="Chang J."/>
            <person name="Clawson H."/>
            <person name="Cuff J."/>
            <person name="Di Palma F."/>
            <person name="Fitzgerald S."/>
            <person name="Flicek P."/>
            <person name="Guttman M."/>
            <person name="Hubisz M.J."/>
            <person name="Jaffe D.B."/>
            <person name="Jungreis I."/>
            <person name="Kent W.J."/>
            <person name="Kostka D."/>
            <person name="Lara M."/>
            <person name="Martins A.L."/>
            <person name="Massingham T."/>
            <person name="Moltke I."/>
            <person name="Raney B.J."/>
            <person name="Rasmussen M.D."/>
            <person name="Robinson J."/>
            <person name="Stark A."/>
            <person name="Vilella A.J."/>
            <person name="Wen J."/>
            <person name="Xie X."/>
            <person name="Zody M.C."/>
            <person name="Baldwin J."/>
            <person name="Bloom T."/>
            <person name="Chin C.W."/>
            <person name="Heiman D."/>
            <person name="Nicol R."/>
            <person name="Nusbaum C."/>
            <person name="Young S."/>
            <person name="Wilkinson J."/>
            <person name="Worley K.C."/>
            <person name="Kovar C.L."/>
            <person name="Muzny D.M."/>
            <person name="Gibbs R.A."/>
            <person name="Cree A."/>
            <person name="Dihn H.H."/>
            <person name="Fowler G."/>
            <person name="Jhangiani S."/>
            <person name="Joshi V."/>
            <person name="Lee S."/>
            <person name="Lewis L.R."/>
            <person name="Nazareth L.V."/>
            <person name="Okwuonu G."/>
            <person name="Santibanez J."/>
            <person name="Warren W.C."/>
            <person name="Mardis E.R."/>
            <person name="Weinstock G.M."/>
            <person name="Wilson R.K."/>
            <person name="Delehaunty K."/>
            <person name="Dooling D."/>
            <person name="Fronik C."/>
            <person name="Fulton L."/>
            <person name="Fulton B."/>
            <person name="Graves T."/>
            <person name="Minx P."/>
            <person name="Sodergren E."/>
            <person name="Birney E."/>
            <person name="Margulies E.H."/>
            <person name="Herrero J."/>
            <person name="Green E.D."/>
            <person name="Haussler D."/>
            <person name="Siepel A."/>
            <person name="Goldman N."/>
            <person name="Pollard K.S."/>
            <person name="Pedersen J.S."/>
            <person name="Lander E.S."/>
            <person name="Kellis M."/>
        </authorList>
    </citation>
    <scope>NUCLEOTIDE SEQUENCE [LARGE SCALE GENOMIC DNA]</scope>
    <source>
        <strain evidence="5">2N</strain>
    </source>
</reference>
<feature type="region of interest" description="Disordered" evidence="2">
    <location>
        <begin position="717"/>
        <end position="757"/>
    </location>
</feature>
<dbReference type="InterPro" id="IPR051137">
    <property type="entry name" value="PP4R3-like"/>
</dbReference>
<feature type="domain" description="Serine/threonine-protein phosphatase 4 regulatory subunit 3-like central" evidence="3">
    <location>
        <begin position="133"/>
        <end position="630"/>
    </location>
</feature>
<keyword evidence="5" id="KW-1185">Reference proteome</keyword>
<accession>H0WBK8</accession>
<dbReference type="GeneTree" id="ENSGT00390000018199"/>
<dbReference type="InterPro" id="IPR016024">
    <property type="entry name" value="ARM-type_fold"/>
</dbReference>
<dbReference type="InParanoid" id="H0WBK8"/>
<dbReference type="InterPro" id="IPR006887">
    <property type="entry name" value="P4R3-like_central_dom"/>
</dbReference>
<evidence type="ECO:0000313" key="4">
    <source>
        <dbReference type="Ensembl" id="ENSCPOP00000020374.2"/>
    </source>
</evidence>
<dbReference type="Gene3D" id="2.30.29.30">
    <property type="entry name" value="Pleckstrin-homology domain (PH domain)/Phosphotyrosine-binding domain (PTB)"/>
    <property type="match status" value="1"/>
</dbReference>
<name>H0WBK8_CAVPO</name>
<dbReference type="STRING" id="10141.ENSCPOP00000020374"/>
<reference evidence="4" key="2">
    <citation type="submission" date="2025-08" db="UniProtKB">
        <authorList>
            <consortium name="Ensembl"/>
        </authorList>
    </citation>
    <scope>IDENTIFICATION</scope>
    <source>
        <strain evidence="4">2N</strain>
    </source>
</reference>
<dbReference type="Proteomes" id="UP000005447">
    <property type="component" value="Unassembled WGS sequence"/>
</dbReference>
<dbReference type="GO" id="GO:0072542">
    <property type="term" value="F:protein phosphatase activator activity"/>
    <property type="evidence" value="ECO:0007669"/>
    <property type="project" value="TreeGrafter"/>
</dbReference>
<dbReference type="Bgee" id="ENSCPOG00000022757">
    <property type="expression patterns" value="Expressed in testis"/>
</dbReference>
<feature type="compositionally biased region" description="Acidic residues" evidence="2">
    <location>
        <begin position="734"/>
        <end position="745"/>
    </location>
</feature>
<dbReference type="AlphaFoldDB" id="H0WBK8"/>
<dbReference type="Ensembl" id="ENSCPOT00000020530.2">
    <property type="protein sequence ID" value="ENSCPOP00000020374.2"/>
    <property type="gene ID" value="ENSCPOG00000022757.2"/>
</dbReference>
<evidence type="ECO:0000256" key="1">
    <source>
        <dbReference type="ARBA" id="ARBA00008809"/>
    </source>
</evidence>
<dbReference type="GO" id="GO:0006974">
    <property type="term" value="P:DNA damage response"/>
    <property type="evidence" value="ECO:0007669"/>
    <property type="project" value="TreeGrafter"/>
</dbReference>
<dbReference type="GO" id="GO:0005654">
    <property type="term" value="C:nucleoplasm"/>
    <property type="evidence" value="ECO:0007669"/>
    <property type="project" value="TreeGrafter"/>
</dbReference>
<feature type="compositionally biased region" description="Low complexity" evidence="2">
    <location>
        <begin position="721"/>
        <end position="730"/>
    </location>
</feature>
<dbReference type="PANTHER" id="PTHR23318:SF19">
    <property type="entry name" value="PROTEIN PPP4R3C"/>
    <property type="match status" value="1"/>
</dbReference>
<protein>
    <submittedName>
        <fullName evidence="4">Protein phosphatase 4 regulatory subunit 3C</fullName>
    </submittedName>
</protein>
<comment type="similarity">
    <text evidence="1">Belongs to the SMEK family.</text>
</comment>